<name>A0ACC2CGG6_DIPCM</name>
<accession>A0ACC2CGG6</accession>
<evidence type="ECO:0000313" key="1">
    <source>
        <dbReference type="EMBL" id="KAJ7541154.1"/>
    </source>
</evidence>
<evidence type="ECO:0000313" key="2">
    <source>
        <dbReference type="Proteomes" id="UP001162992"/>
    </source>
</evidence>
<keyword evidence="2" id="KW-1185">Reference proteome</keyword>
<proteinExistence type="predicted"/>
<reference evidence="2" key="1">
    <citation type="journal article" date="2024" name="Proc. Natl. Acad. Sci. U.S.A.">
        <title>Extraordinary preservation of gene collinearity over three hundred million years revealed in homosporous lycophytes.</title>
        <authorList>
            <person name="Li C."/>
            <person name="Wickell D."/>
            <person name="Kuo L.Y."/>
            <person name="Chen X."/>
            <person name="Nie B."/>
            <person name="Liao X."/>
            <person name="Peng D."/>
            <person name="Ji J."/>
            <person name="Jenkins J."/>
            <person name="Williams M."/>
            <person name="Shu S."/>
            <person name="Plott C."/>
            <person name="Barry K."/>
            <person name="Rajasekar S."/>
            <person name="Grimwood J."/>
            <person name="Han X."/>
            <person name="Sun S."/>
            <person name="Hou Z."/>
            <person name="He W."/>
            <person name="Dai G."/>
            <person name="Sun C."/>
            <person name="Schmutz J."/>
            <person name="Leebens-Mack J.H."/>
            <person name="Li F.W."/>
            <person name="Wang L."/>
        </authorList>
    </citation>
    <scope>NUCLEOTIDE SEQUENCE [LARGE SCALE GENOMIC DNA]</scope>
    <source>
        <strain evidence="2">cv. PW_Plant_1</strain>
    </source>
</reference>
<comment type="caution">
    <text evidence="1">The sequence shown here is derived from an EMBL/GenBank/DDBJ whole genome shotgun (WGS) entry which is preliminary data.</text>
</comment>
<organism evidence="1 2">
    <name type="scientific">Diphasiastrum complanatum</name>
    <name type="common">Issler's clubmoss</name>
    <name type="synonym">Lycopodium complanatum</name>
    <dbReference type="NCBI Taxonomy" id="34168"/>
    <lineage>
        <taxon>Eukaryota</taxon>
        <taxon>Viridiplantae</taxon>
        <taxon>Streptophyta</taxon>
        <taxon>Embryophyta</taxon>
        <taxon>Tracheophyta</taxon>
        <taxon>Lycopodiopsida</taxon>
        <taxon>Lycopodiales</taxon>
        <taxon>Lycopodiaceae</taxon>
        <taxon>Lycopodioideae</taxon>
        <taxon>Diphasiastrum</taxon>
    </lineage>
</organism>
<sequence>MWKLMDARNFWSRSLFRRKEAPKKLSKKSSTFRIRLLVTCCFLFAILTTPILFLSYQSWITKTMVGDNLDPTPWHPFAKPKLTYIKQRPRAPKILQCTYLSCSLSLHNLFKPQKPQKPQFNAANPKSCPSYFQWIHEDLAPWRKTGITLNTIEEARNMAAFRVVIVDGRIYTEFYYHCVQTRTMFTLWGLVMLLERYPGLMPDVDLMFDCMDRPRVRRKDYINTTWPPPPLFGYCTNGYHFDIPFPDWSYWGWEEVNIKPWDQQMHHIFKGSQKLNWSRRLPIAYWKGNPNVGAMVRTELLNCNSTEKFNAQILQQDWKAEVAAGFKASDLAKQYGHRYKIYAEGYAWSVSFKYILACGSTVLLIDPEYLDFFMRGLQPLVQYWPIRRTKLCSSIKFVVEWGNNQTKRSEAIGKQGQEFLKDQLGMHNVYDYMLHLLQEYSRLQKFSPMVPSNAHEICRDSILCFAKPSQRILLQQSDTHNLNIPPPCSMPLHKHDFIKAILNQQRMGHIKVETWESNDKL</sequence>
<protein>
    <submittedName>
        <fullName evidence="1">Uncharacterized protein</fullName>
    </submittedName>
</protein>
<dbReference type="EMBL" id="CM055101">
    <property type="protein sequence ID" value="KAJ7541154.1"/>
    <property type="molecule type" value="Genomic_DNA"/>
</dbReference>
<dbReference type="Proteomes" id="UP001162992">
    <property type="component" value="Chromosome 10"/>
</dbReference>
<gene>
    <name evidence="1" type="ORF">O6H91_10G048700</name>
</gene>